<dbReference type="STRING" id="5865.A7AW01"/>
<dbReference type="PANTHER" id="PTHR45735:SF2">
    <property type="entry name" value="CLEAVAGE STIMULATION FACTOR SUBUNIT 2"/>
    <property type="match status" value="1"/>
</dbReference>
<dbReference type="Proteomes" id="UP000002173">
    <property type="component" value="Chromosome 1"/>
</dbReference>
<gene>
    <name evidence="3" type="ORF">BBOV_I001450</name>
</gene>
<dbReference type="PROSITE" id="PS50102">
    <property type="entry name" value="RRM"/>
    <property type="match status" value="1"/>
</dbReference>
<dbReference type="InterPro" id="IPR000504">
    <property type="entry name" value="RRM_dom"/>
</dbReference>
<evidence type="ECO:0000259" key="2">
    <source>
        <dbReference type="PROSITE" id="PS50102"/>
    </source>
</evidence>
<keyword evidence="1" id="KW-0694">RNA-binding</keyword>
<evidence type="ECO:0000313" key="4">
    <source>
        <dbReference type="Proteomes" id="UP000002173"/>
    </source>
</evidence>
<comment type="caution">
    <text evidence="3">The sequence shown here is derived from an EMBL/GenBank/DDBJ whole genome shotgun (WGS) entry which is preliminary data.</text>
</comment>
<reference evidence="3 4" key="1">
    <citation type="journal article" date="2007" name="PLoS Pathog.">
        <title>Genome sequence of Babesia bovis and comparative analysis of apicomplexan hemoprotozoa.</title>
        <authorList>
            <person name="Brayton K.A."/>
            <person name="Lau A.O.T."/>
            <person name="Herndon D.R."/>
            <person name="Hannick L."/>
            <person name="Kappmeyer L.S."/>
            <person name="Berens S.J."/>
            <person name="Bidwell S.L."/>
            <person name="Brown W.C."/>
            <person name="Crabtree J."/>
            <person name="Fadrosh D."/>
            <person name="Feldblum T."/>
            <person name="Forberger H.A."/>
            <person name="Haas B.J."/>
            <person name="Howell J.M."/>
            <person name="Khouri H."/>
            <person name="Koo H."/>
            <person name="Mann D.J."/>
            <person name="Norimine J."/>
            <person name="Paulsen I.T."/>
            <person name="Radune D."/>
            <person name="Ren Q."/>
            <person name="Smith R.K. Jr."/>
            <person name="Suarez C.E."/>
            <person name="White O."/>
            <person name="Wortman J.R."/>
            <person name="Knowles D.P. Jr."/>
            <person name="McElwain T.F."/>
            <person name="Nene V.M."/>
        </authorList>
    </citation>
    <scope>NUCLEOTIDE SEQUENCE [LARGE SCALE GENOMIC DNA]</scope>
    <source>
        <strain evidence="3">T2Bo</strain>
    </source>
</reference>
<dbReference type="EMBL" id="AAXT01000005">
    <property type="protein sequence ID" value="EDO05229.1"/>
    <property type="molecule type" value="Genomic_DNA"/>
</dbReference>
<name>A7AW01_BABBO</name>
<evidence type="ECO:0000256" key="1">
    <source>
        <dbReference type="PROSITE-ProRule" id="PRU00176"/>
    </source>
</evidence>
<dbReference type="PANTHER" id="PTHR45735">
    <property type="entry name" value="CLEAVAGE STIMULATION FACTOR SUBUNIT 2"/>
    <property type="match status" value="1"/>
</dbReference>
<dbReference type="AlphaFoldDB" id="A7AW01"/>
<accession>A7AW01</accession>
<dbReference type="InterPro" id="IPR035979">
    <property type="entry name" value="RBD_domain_sf"/>
</dbReference>
<dbReference type="InterPro" id="IPR012677">
    <property type="entry name" value="Nucleotide-bd_a/b_plait_sf"/>
</dbReference>
<dbReference type="SUPFAM" id="SSF54928">
    <property type="entry name" value="RNA-binding domain, RBD"/>
    <property type="match status" value="1"/>
</dbReference>
<feature type="domain" description="RRM" evidence="2">
    <location>
        <begin position="21"/>
        <end position="99"/>
    </location>
</feature>
<dbReference type="GO" id="GO:0003729">
    <property type="term" value="F:mRNA binding"/>
    <property type="evidence" value="ECO:0007669"/>
    <property type="project" value="TreeGrafter"/>
</dbReference>
<dbReference type="OMA" id="YAHVEYR"/>
<dbReference type="Gene3D" id="3.30.70.330">
    <property type="match status" value="1"/>
</dbReference>
<dbReference type="VEuPathDB" id="PiroplasmaDB:BBOV_I001450"/>
<proteinExistence type="predicted"/>
<dbReference type="InParanoid" id="A7AW01"/>
<dbReference type="eggNOG" id="KOG0108">
    <property type="taxonomic scope" value="Eukaryota"/>
</dbReference>
<evidence type="ECO:0000313" key="3">
    <source>
        <dbReference type="EMBL" id="EDO05229.1"/>
    </source>
</evidence>
<organism evidence="3 4">
    <name type="scientific">Babesia bovis</name>
    <dbReference type="NCBI Taxonomy" id="5865"/>
    <lineage>
        <taxon>Eukaryota</taxon>
        <taxon>Sar</taxon>
        <taxon>Alveolata</taxon>
        <taxon>Apicomplexa</taxon>
        <taxon>Aconoidasida</taxon>
        <taxon>Piroplasmida</taxon>
        <taxon>Babesiidae</taxon>
        <taxon>Babesia</taxon>
    </lineage>
</organism>
<protein>
    <submittedName>
        <fullName evidence="3">RNA recognition motif domain containing protein</fullName>
    </submittedName>
</protein>
<dbReference type="Pfam" id="PF00076">
    <property type="entry name" value="RRM_1"/>
    <property type="match status" value="1"/>
</dbReference>
<sequence length="279" mass="31826">MNDKAKNIKLFGTWFYNCAYTVAVVGNLPYEITEIELRNILQGCGNIRFAIIRKDRQTNKSKGYAHVEYRYDWEAVAAFKRLLGKEIHGRILKVDFCDEVLRKRYSELVTAAANIQKPVTVSSVLPSVLSSEGNGSINTHADQNVAELIDGNRISFNSPEYLSTLLQNASQKRLRPDDIMVDSNGRMFNEELFSIISNMNMLHVAELINFIDERMMESTVNSRHVIRSHSNFDSVLTHAKLLLNVNMINSGMSTNMRFSRNDNLSSILKYYILGLKMNM</sequence>
<keyword evidence="4" id="KW-1185">Reference proteome</keyword>
<dbReference type="GO" id="GO:0005847">
    <property type="term" value="C:mRNA cleavage and polyadenylation specificity factor complex"/>
    <property type="evidence" value="ECO:0007669"/>
    <property type="project" value="TreeGrafter"/>
</dbReference>
<dbReference type="SMART" id="SM00360">
    <property type="entry name" value="RRM"/>
    <property type="match status" value="1"/>
</dbReference>